<gene>
    <name evidence="1" type="ORF">SMTD_LOCUS15327</name>
</gene>
<evidence type="ECO:0000313" key="2">
    <source>
        <dbReference type="Proteomes" id="UP000269396"/>
    </source>
</evidence>
<evidence type="ECO:0000313" key="1">
    <source>
        <dbReference type="EMBL" id="VDP68278.1"/>
    </source>
</evidence>
<keyword evidence="2" id="KW-1185">Reference proteome</keyword>
<organism evidence="1 2">
    <name type="scientific">Schistosoma mattheei</name>
    <dbReference type="NCBI Taxonomy" id="31246"/>
    <lineage>
        <taxon>Eukaryota</taxon>
        <taxon>Metazoa</taxon>
        <taxon>Spiralia</taxon>
        <taxon>Lophotrochozoa</taxon>
        <taxon>Platyhelminthes</taxon>
        <taxon>Trematoda</taxon>
        <taxon>Digenea</taxon>
        <taxon>Strigeidida</taxon>
        <taxon>Schistosomatoidea</taxon>
        <taxon>Schistosomatidae</taxon>
        <taxon>Schistosoma</taxon>
    </lineage>
</organism>
<proteinExistence type="predicted"/>
<reference evidence="1 2" key="1">
    <citation type="submission" date="2018-11" db="EMBL/GenBank/DDBJ databases">
        <authorList>
            <consortium name="Pathogen Informatics"/>
        </authorList>
    </citation>
    <scope>NUCLEOTIDE SEQUENCE [LARGE SCALE GENOMIC DNA]</scope>
    <source>
        <strain>Denwood</strain>
        <strain evidence="2">Zambia</strain>
    </source>
</reference>
<dbReference type="EMBL" id="UZAL01035709">
    <property type="protein sequence ID" value="VDP68278.1"/>
    <property type="molecule type" value="Genomic_DNA"/>
</dbReference>
<dbReference type="AlphaFoldDB" id="A0A3P8G8F9"/>
<accession>A0A3P8G8F9</accession>
<protein>
    <submittedName>
        <fullName evidence="1">Uncharacterized protein</fullName>
    </submittedName>
</protein>
<dbReference type="Proteomes" id="UP000269396">
    <property type="component" value="Unassembled WGS sequence"/>
</dbReference>
<name>A0A3P8G8F9_9TREM</name>
<sequence length="60" mass="6694">MTSVGDDWKKVSGGQTKTPHQCLKSLTSGLSYVGGCRLIGWGPRDYRNEWFEIVGDMSQE</sequence>